<organism evidence="2">
    <name type="scientific">uncultured Caudovirales phage</name>
    <dbReference type="NCBI Taxonomy" id="2100421"/>
    <lineage>
        <taxon>Viruses</taxon>
        <taxon>Duplodnaviria</taxon>
        <taxon>Heunggongvirae</taxon>
        <taxon>Uroviricota</taxon>
        <taxon>Caudoviricetes</taxon>
        <taxon>Peduoviridae</taxon>
        <taxon>Maltschvirus</taxon>
        <taxon>Maltschvirus maltsch</taxon>
    </lineage>
</organism>
<evidence type="ECO:0000313" key="3">
    <source>
        <dbReference type="EMBL" id="ASN70433.1"/>
    </source>
</evidence>
<proteinExistence type="predicted"/>
<name>A0A2H4J548_9CAUD</name>
<dbReference type="EMBL" id="MF417894">
    <property type="protein sequence ID" value="ASN69650.1"/>
    <property type="molecule type" value="Genomic_DNA"/>
</dbReference>
<reference evidence="2" key="1">
    <citation type="submission" date="2017-06" db="EMBL/GenBank/DDBJ databases">
        <title>Novel phages from South African skin metaviromes.</title>
        <authorList>
            <person name="van Zyl L.J."/>
            <person name="Abrahams Y."/>
            <person name="Stander E.A."/>
            <person name="Kirby B.M."/>
            <person name="Clavaud C."/>
            <person name="Farcet C."/>
            <person name="Breton L."/>
            <person name="Trindade M.I."/>
        </authorList>
    </citation>
    <scope>NUCLEOTIDE SEQUENCE</scope>
</reference>
<evidence type="ECO:0000313" key="2">
    <source>
        <dbReference type="EMBL" id="ASN70374.1"/>
    </source>
</evidence>
<dbReference type="EMBL" id="MF417905">
    <property type="protein sequence ID" value="ASN70374.1"/>
    <property type="molecule type" value="Genomic_DNA"/>
</dbReference>
<protein>
    <submittedName>
        <fullName evidence="2">Uncharacterized protein</fullName>
    </submittedName>
</protein>
<dbReference type="EMBL" id="MF417906">
    <property type="protein sequence ID" value="ASN70433.1"/>
    <property type="molecule type" value="Genomic_DNA"/>
</dbReference>
<accession>A0A2H4J548</accession>
<sequence>MNAMVKTEIMNWDRFSIEDWLKQYGAYVQTCRMRGGSAPDDLGINQIYWLVCESTGEVKRKDQAICMINDYEAEQVRKLIYDVKTSERICKSAKVAVSLFIEKHVRGLSLSQMESEFVLSRSSINNMIYAGKFYLAGHDKRLKIE</sequence>
<evidence type="ECO:0000313" key="1">
    <source>
        <dbReference type="EMBL" id="ASN69650.1"/>
    </source>
</evidence>
<gene>
    <name evidence="1" type="ORF">7AX4_13</name>
    <name evidence="3" type="ORF">7F8_51</name>
    <name evidence="2" type="ORF">8AX11_51</name>
</gene>